<dbReference type="SUPFAM" id="SSF81345">
    <property type="entry name" value="ABC transporter involved in vitamin B12 uptake, BtuC"/>
    <property type="match status" value="1"/>
</dbReference>
<evidence type="ECO:0000256" key="3">
    <source>
        <dbReference type="ARBA" id="ARBA00022692"/>
    </source>
</evidence>
<comment type="subcellular location">
    <subcellularLocation>
        <location evidence="1">Membrane</location>
        <topology evidence="1">Multi-pass membrane protein</topology>
    </subcellularLocation>
</comment>
<dbReference type="Pfam" id="PF00950">
    <property type="entry name" value="ABC-3"/>
    <property type="match status" value="1"/>
</dbReference>
<dbReference type="AlphaFoldDB" id="A0A1W1EJG0"/>
<organism evidence="7">
    <name type="scientific">hydrothermal vent metagenome</name>
    <dbReference type="NCBI Taxonomy" id="652676"/>
    <lineage>
        <taxon>unclassified sequences</taxon>
        <taxon>metagenomes</taxon>
        <taxon>ecological metagenomes</taxon>
    </lineage>
</organism>
<dbReference type="EMBL" id="FRYL01000023">
    <property type="protein sequence ID" value="SHO81000.1"/>
    <property type="molecule type" value="Genomic_DNA"/>
</dbReference>
<evidence type="ECO:0000256" key="5">
    <source>
        <dbReference type="ARBA" id="ARBA00023136"/>
    </source>
</evidence>
<dbReference type="GO" id="GO:0055085">
    <property type="term" value="P:transmembrane transport"/>
    <property type="evidence" value="ECO:0007669"/>
    <property type="project" value="InterPro"/>
</dbReference>
<feature type="transmembrane region" description="Helical" evidence="6">
    <location>
        <begin position="90"/>
        <end position="112"/>
    </location>
</feature>
<evidence type="ECO:0000313" key="7">
    <source>
        <dbReference type="EMBL" id="SHO81000.1"/>
    </source>
</evidence>
<name>A0A1W1EJG0_9ZZZZ</name>
<feature type="transmembrane region" description="Helical" evidence="6">
    <location>
        <begin position="248"/>
        <end position="266"/>
    </location>
</feature>
<dbReference type="GO" id="GO:0043190">
    <property type="term" value="C:ATP-binding cassette (ABC) transporter complex"/>
    <property type="evidence" value="ECO:0007669"/>
    <property type="project" value="InterPro"/>
</dbReference>
<dbReference type="InterPro" id="IPR037294">
    <property type="entry name" value="ABC_BtuC-like"/>
</dbReference>
<feature type="transmembrane region" description="Helical" evidence="6">
    <location>
        <begin position="53"/>
        <end position="78"/>
    </location>
</feature>
<dbReference type="InterPro" id="IPR001626">
    <property type="entry name" value="ABC_TroCD"/>
</dbReference>
<evidence type="ECO:0000256" key="2">
    <source>
        <dbReference type="ARBA" id="ARBA00008034"/>
    </source>
</evidence>
<dbReference type="GO" id="GO:0010043">
    <property type="term" value="P:response to zinc ion"/>
    <property type="evidence" value="ECO:0007669"/>
    <property type="project" value="TreeGrafter"/>
</dbReference>
<feature type="transmembrane region" description="Helical" evidence="6">
    <location>
        <begin position="215"/>
        <end position="236"/>
    </location>
</feature>
<feature type="transmembrane region" description="Helical" evidence="6">
    <location>
        <begin position="12"/>
        <end position="33"/>
    </location>
</feature>
<keyword evidence="5 6" id="KW-0472">Membrane</keyword>
<evidence type="ECO:0000256" key="1">
    <source>
        <dbReference type="ARBA" id="ARBA00004141"/>
    </source>
</evidence>
<reference evidence="7" key="1">
    <citation type="submission" date="2016-10" db="EMBL/GenBank/DDBJ databases">
        <authorList>
            <person name="de Groot N.N."/>
        </authorList>
    </citation>
    <scope>NUCLEOTIDE SEQUENCE</scope>
</reference>
<dbReference type="PANTHER" id="PTHR30477:SF18">
    <property type="entry name" value="METAL TRANSPORT SYSTEM MEMBRANE PROTEIN CT_417-RELATED"/>
    <property type="match status" value="1"/>
</dbReference>
<feature type="transmembrane region" description="Helical" evidence="6">
    <location>
        <begin position="132"/>
        <end position="151"/>
    </location>
</feature>
<feature type="transmembrane region" description="Helical" evidence="6">
    <location>
        <begin position="172"/>
        <end position="203"/>
    </location>
</feature>
<gene>
    <name evidence="7" type="ORF">MNB_SV-15-52</name>
</gene>
<proteinExistence type="inferred from homology"/>
<dbReference type="Gene3D" id="1.10.3470.10">
    <property type="entry name" value="ABC transporter involved in vitamin B12 uptake, BtuC"/>
    <property type="match status" value="1"/>
</dbReference>
<accession>A0A1W1EJG0</accession>
<keyword evidence="3 6" id="KW-0812">Transmembrane</keyword>
<evidence type="ECO:0000256" key="4">
    <source>
        <dbReference type="ARBA" id="ARBA00022989"/>
    </source>
</evidence>
<sequence>MLEALHYEFIQNAIIAGILVSFASGIIGSLIVVNRMVFLAGGIAHTSYGGIGIAIYLGLPIFFGATIFAIASALLLAFLTLKGRDNIDTIIGLIWAVGMAIGIIFIDLTDGYKVDLMSYLFGSILAVSSSDLIYMSILLAIIIISVVIFYREILAVSYDIEYASLRGINIKFFYSLILVLSALTVVIAIKIVGLILVIALLTIPIYIAQNLANSLAIMMILSAILSSIFTLIGLVISYDYDISSGATIILVSALSLIIFLSINFLIRVKNGV</sequence>
<dbReference type="PANTHER" id="PTHR30477">
    <property type="entry name" value="ABC-TRANSPORTER METAL-BINDING PROTEIN"/>
    <property type="match status" value="1"/>
</dbReference>
<comment type="similarity">
    <text evidence="2">Belongs to the ABC-3 integral membrane protein family.</text>
</comment>
<protein>
    <submittedName>
        <fullName evidence="7">Zinc ABC transporter, inner membrane permease protein ZnuB</fullName>
    </submittedName>
</protein>
<keyword evidence="4 6" id="KW-1133">Transmembrane helix</keyword>
<evidence type="ECO:0000256" key="6">
    <source>
        <dbReference type="SAM" id="Phobius"/>
    </source>
</evidence>